<dbReference type="Proteomes" id="UP000016462">
    <property type="component" value="Unassembled WGS sequence"/>
</dbReference>
<dbReference type="InterPro" id="IPR002477">
    <property type="entry name" value="Peptidoglycan-bd-like"/>
</dbReference>
<accession>U1LD75</accession>
<dbReference type="SUPFAM" id="SSF47090">
    <property type="entry name" value="PGBD-like"/>
    <property type="match status" value="1"/>
</dbReference>
<evidence type="ECO:0000259" key="1">
    <source>
        <dbReference type="Pfam" id="PF01471"/>
    </source>
</evidence>
<feature type="domain" description="Peptidoglycan binding-like" evidence="1">
    <location>
        <begin position="29"/>
        <end position="87"/>
    </location>
</feature>
<dbReference type="InterPro" id="IPR036365">
    <property type="entry name" value="PGBD-like_sf"/>
</dbReference>
<name>U1LD75_9MICO</name>
<dbReference type="OrthoDB" id="8828485at2"/>
<dbReference type="EMBL" id="ASHR01000008">
    <property type="protein sequence ID" value="ERG65168.1"/>
    <property type="molecule type" value="Genomic_DNA"/>
</dbReference>
<comment type="caution">
    <text evidence="2">The sequence shown here is derived from an EMBL/GenBank/DDBJ whole genome shotgun (WGS) entry which is preliminary data.</text>
</comment>
<protein>
    <recommendedName>
        <fullName evidence="1">Peptidoglycan binding-like domain-containing protein</fullName>
    </recommendedName>
</protein>
<reference evidence="2 3" key="1">
    <citation type="journal article" date="2013" name="Genome Announc.">
        <title>First draft genome sequence from a member of the genus agrococcus, isolated from modern microbialites.</title>
        <authorList>
            <person name="White R.A.III."/>
            <person name="Grassa C.J."/>
            <person name="Suttle C.A."/>
        </authorList>
    </citation>
    <scope>NUCLEOTIDE SEQUENCE [LARGE SCALE GENOMIC DNA]</scope>
    <source>
        <strain evidence="2 3">RW1</strain>
    </source>
</reference>
<sequence length="257" mass="27131">MALQSPRFAGDPVLESCFAGTHRMHTPEQGDAVRKVQQALIDLGYPIPSGATGGFFAETSAAVVLFKQRHGLQPSDPVVGPGTIRALDEDISRLDGGTPPPAPVATRMEGKFMFGGEGATIPSTGFGLSYALFKVWLRSEGGAWRGYTTASNEGLLGAAIIESPVTGFLADNAAMLAELHGADVKVTIRSSTFVLTGGAADFEMTVKNNYGDPTVVRFSTGEAKGFSTVVGAIEFHATLLVLPPEELDPTRNTYLPW</sequence>
<dbReference type="Pfam" id="PF01471">
    <property type="entry name" value="PG_binding_1"/>
    <property type="match status" value="1"/>
</dbReference>
<organism evidence="2 3">
    <name type="scientific">Agrococcus pavilionensis RW1</name>
    <dbReference type="NCBI Taxonomy" id="1330458"/>
    <lineage>
        <taxon>Bacteria</taxon>
        <taxon>Bacillati</taxon>
        <taxon>Actinomycetota</taxon>
        <taxon>Actinomycetes</taxon>
        <taxon>Micrococcales</taxon>
        <taxon>Microbacteriaceae</taxon>
        <taxon>Agrococcus</taxon>
    </lineage>
</organism>
<dbReference type="AlphaFoldDB" id="U1LD75"/>
<gene>
    <name evidence="2" type="ORF">L332_12060</name>
</gene>
<proteinExistence type="predicted"/>
<evidence type="ECO:0000313" key="3">
    <source>
        <dbReference type="Proteomes" id="UP000016462"/>
    </source>
</evidence>
<dbReference type="RefSeq" id="WP_021009635.1">
    <property type="nucleotide sequence ID" value="NZ_ASHR01000008.1"/>
</dbReference>
<evidence type="ECO:0000313" key="2">
    <source>
        <dbReference type="EMBL" id="ERG65168.1"/>
    </source>
</evidence>
<dbReference type="InterPro" id="IPR036366">
    <property type="entry name" value="PGBDSf"/>
</dbReference>
<keyword evidence="3" id="KW-1185">Reference proteome</keyword>
<dbReference type="Gene3D" id="1.10.101.10">
    <property type="entry name" value="PGBD-like superfamily/PGBD"/>
    <property type="match status" value="1"/>
</dbReference>